<dbReference type="InterPro" id="IPR029039">
    <property type="entry name" value="Flavoprotein-like_sf"/>
</dbReference>
<protein>
    <recommendedName>
        <fullName evidence="1">NADPH-dependent FMN reductase-like domain-containing protein</fullName>
    </recommendedName>
</protein>
<dbReference type="Pfam" id="PF03358">
    <property type="entry name" value="FMN_red"/>
    <property type="match status" value="1"/>
</dbReference>
<dbReference type="EMBL" id="UINC01110149">
    <property type="protein sequence ID" value="SVC77460.1"/>
    <property type="molecule type" value="Genomic_DNA"/>
</dbReference>
<dbReference type="AlphaFoldDB" id="A0A382PXF2"/>
<dbReference type="SUPFAM" id="SSF52218">
    <property type="entry name" value="Flavoproteins"/>
    <property type="match status" value="1"/>
</dbReference>
<dbReference type="InterPro" id="IPR005025">
    <property type="entry name" value="FMN_Rdtase-like_dom"/>
</dbReference>
<feature type="domain" description="NADPH-dependent FMN reductase-like" evidence="1">
    <location>
        <begin position="3"/>
        <end position="118"/>
    </location>
</feature>
<proteinExistence type="predicted"/>
<reference evidence="2" key="1">
    <citation type="submission" date="2018-05" db="EMBL/GenBank/DDBJ databases">
        <authorList>
            <person name="Lanie J.A."/>
            <person name="Ng W.-L."/>
            <person name="Kazmierczak K.M."/>
            <person name="Andrzejewski T.M."/>
            <person name="Davidsen T.M."/>
            <person name="Wayne K.J."/>
            <person name="Tettelin H."/>
            <person name="Glass J.I."/>
            <person name="Rusch D."/>
            <person name="Podicherti R."/>
            <person name="Tsui H.-C.T."/>
            <person name="Winkler M.E."/>
        </authorList>
    </citation>
    <scope>NUCLEOTIDE SEQUENCE</scope>
</reference>
<name>A0A382PXF2_9ZZZZ</name>
<organism evidence="2">
    <name type="scientific">marine metagenome</name>
    <dbReference type="NCBI Taxonomy" id="408172"/>
    <lineage>
        <taxon>unclassified sequences</taxon>
        <taxon>metagenomes</taxon>
        <taxon>ecological metagenomes</taxon>
    </lineage>
</organism>
<dbReference type="GO" id="GO:0016491">
    <property type="term" value="F:oxidoreductase activity"/>
    <property type="evidence" value="ECO:0007669"/>
    <property type="project" value="InterPro"/>
</dbReference>
<dbReference type="Gene3D" id="3.40.50.360">
    <property type="match status" value="1"/>
</dbReference>
<accession>A0A382PXF2</accession>
<sequence>MNVQTGLLCIQDLDLPLFDFEKVVNEDTINDLIDKLQQSSGFIICAPEYNGGVPPVLSNAITWISVKSKHWRDAFNGKFALIGTHSGGDGNRFITAFKSQLEYMGTNVLARTIVVSNDNTLDKKSATKIIKSFVDII</sequence>
<gene>
    <name evidence="2" type="ORF">METZ01_LOCUS330314</name>
</gene>
<evidence type="ECO:0000259" key="1">
    <source>
        <dbReference type="Pfam" id="PF03358"/>
    </source>
</evidence>
<evidence type="ECO:0000313" key="2">
    <source>
        <dbReference type="EMBL" id="SVC77460.1"/>
    </source>
</evidence>